<keyword evidence="3" id="KW-1185">Reference proteome</keyword>
<protein>
    <submittedName>
        <fullName evidence="2">Uncharacterized protein</fullName>
    </submittedName>
</protein>
<sequence length="62" mass="7043">MSDEIIAIIITVAIIGLLFAWAPFLNFICPPCGRFLAQRRMEKETIENKKIRKSSTVAAIRH</sequence>
<keyword evidence="1" id="KW-0472">Membrane</keyword>
<name>A0A9X0QDC7_9BACT</name>
<keyword evidence="1" id="KW-1133">Transmembrane helix</keyword>
<evidence type="ECO:0000313" key="3">
    <source>
        <dbReference type="Proteomes" id="UP000535182"/>
    </source>
</evidence>
<comment type="caution">
    <text evidence="2">The sequence shown here is derived from an EMBL/GenBank/DDBJ whole genome shotgun (WGS) entry which is preliminary data.</text>
</comment>
<gene>
    <name evidence="2" type="ORF">HDF14_001896</name>
</gene>
<dbReference type="Proteomes" id="UP000535182">
    <property type="component" value="Unassembled WGS sequence"/>
</dbReference>
<dbReference type="AlphaFoldDB" id="A0A9X0QDC7"/>
<dbReference type="RefSeq" id="WP_183975668.1">
    <property type="nucleotide sequence ID" value="NZ_JACHEB010000004.1"/>
</dbReference>
<reference evidence="2 3" key="1">
    <citation type="submission" date="2020-08" db="EMBL/GenBank/DDBJ databases">
        <title>Genomic Encyclopedia of Type Strains, Phase IV (KMG-V): Genome sequencing to study the core and pangenomes of soil and plant-associated prokaryotes.</title>
        <authorList>
            <person name="Whitman W."/>
        </authorList>
    </citation>
    <scope>NUCLEOTIDE SEQUENCE [LARGE SCALE GENOMIC DNA]</scope>
    <source>
        <strain evidence="2 3">X5P2</strain>
    </source>
</reference>
<dbReference type="EMBL" id="JACHEB010000004">
    <property type="protein sequence ID" value="MBB5328286.1"/>
    <property type="molecule type" value="Genomic_DNA"/>
</dbReference>
<proteinExistence type="predicted"/>
<organism evidence="2 3">
    <name type="scientific">Tunturiibacter gelidiferens</name>
    <dbReference type="NCBI Taxonomy" id="3069689"/>
    <lineage>
        <taxon>Bacteria</taxon>
        <taxon>Pseudomonadati</taxon>
        <taxon>Acidobacteriota</taxon>
        <taxon>Terriglobia</taxon>
        <taxon>Terriglobales</taxon>
        <taxon>Acidobacteriaceae</taxon>
        <taxon>Tunturiibacter</taxon>
    </lineage>
</organism>
<evidence type="ECO:0000256" key="1">
    <source>
        <dbReference type="SAM" id="Phobius"/>
    </source>
</evidence>
<feature type="transmembrane region" description="Helical" evidence="1">
    <location>
        <begin position="6"/>
        <end position="29"/>
    </location>
</feature>
<keyword evidence="1" id="KW-0812">Transmembrane</keyword>
<evidence type="ECO:0000313" key="2">
    <source>
        <dbReference type="EMBL" id="MBB5328286.1"/>
    </source>
</evidence>
<accession>A0A9X0QDC7</accession>